<reference evidence="1" key="1">
    <citation type="submission" date="2019-05" db="EMBL/GenBank/DDBJ databases">
        <title>Metatranscriptomic reconstruction reveals RNA viruses with the potential to shape carbon cycling in soil.</title>
        <authorList>
            <person name="Starr E.P."/>
            <person name="Nuccio E."/>
            <person name="Pett-Ridge J."/>
            <person name="Banfield J.F."/>
            <person name="Firestone M.K."/>
        </authorList>
    </citation>
    <scope>NUCLEOTIDE SEQUENCE</scope>
    <source>
        <strain evidence="1">H2_Rhizo_Litter_49_scaffold_1231</strain>
    </source>
</reference>
<gene>
    <name evidence="1" type="ORF">H2RhizoLitter491231_000001</name>
</gene>
<evidence type="ECO:0000313" key="1">
    <source>
        <dbReference type="EMBL" id="QDH91530.1"/>
    </source>
</evidence>
<dbReference type="EMBL" id="MN036294">
    <property type="protein sequence ID" value="QDH91530.1"/>
    <property type="molecule type" value="Genomic_RNA"/>
</dbReference>
<proteinExistence type="predicted"/>
<name>A0A514DD35_9VIRU</name>
<protein>
    <submittedName>
        <fullName evidence="1">Uncharacterized protein</fullName>
    </submittedName>
</protein>
<organism evidence="1">
    <name type="scientific">Leviviridae sp</name>
    <dbReference type="NCBI Taxonomy" id="2027243"/>
    <lineage>
        <taxon>Viruses</taxon>
        <taxon>Riboviria</taxon>
        <taxon>Orthornavirae</taxon>
        <taxon>Lenarviricota</taxon>
        <taxon>Leviviricetes</taxon>
        <taxon>Norzivirales</taxon>
        <taxon>Fiersviridae</taxon>
    </lineage>
</organism>
<sequence length="57" mass="6748">MKSISLFKRMSDQDLACLIEDHLSMIDNTQSYGWDPSETRVMLKRIEAELQRRLLMC</sequence>
<accession>A0A514DD35</accession>